<gene>
    <name evidence="3" type="ORF">ACIGXA_30335</name>
</gene>
<dbReference type="InterPro" id="IPR016047">
    <property type="entry name" value="M23ase_b-sheet_dom"/>
</dbReference>
<evidence type="ECO:0000259" key="2">
    <source>
        <dbReference type="Pfam" id="PF01551"/>
    </source>
</evidence>
<dbReference type="Proteomes" id="UP001614394">
    <property type="component" value="Unassembled WGS sequence"/>
</dbReference>
<feature type="domain" description="M23ase beta-sheet core" evidence="2">
    <location>
        <begin position="267"/>
        <end position="354"/>
    </location>
</feature>
<name>A0ABW8CGA5_9ACTN</name>
<dbReference type="SUPFAM" id="SSF51261">
    <property type="entry name" value="Duplicated hybrid motif"/>
    <property type="match status" value="1"/>
</dbReference>
<evidence type="ECO:0000313" key="3">
    <source>
        <dbReference type="EMBL" id="MFI9104822.1"/>
    </source>
</evidence>
<dbReference type="InterPro" id="IPR050570">
    <property type="entry name" value="Cell_wall_metabolism_enzyme"/>
</dbReference>
<feature type="region of interest" description="Disordered" evidence="1">
    <location>
        <begin position="399"/>
        <end position="428"/>
    </location>
</feature>
<dbReference type="EMBL" id="JBITYG010000010">
    <property type="protein sequence ID" value="MFI9104822.1"/>
    <property type="molecule type" value="Genomic_DNA"/>
</dbReference>
<evidence type="ECO:0000256" key="1">
    <source>
        <dbReference type="SAM" id="MobiDB-lite"/>
    </source>
</evidence>
<dbReference type="Gene3D" id="2.70.70.10">
    <property type="entry name" value="Glucose Permease (Domain IIA)"/>
    <property type="match status" value="1"/>
</dbReference>
<evidence type="ECO:0000313" key="4">
    <source>
        <dbReference type="Proteomes" id="UP001614394"/>
    </source>
</evidence>
<comment type="caution">
    <text evidence="3">The sequence shown here is derived from an EMBL/GenBank/DDBJ whole genome shotgun (WGS) entry which is preliminary data.</text>
</comment>
<dbReference type="PANTHER" id="PTHR21666:SF270">
    <property type="entry name" value="MUREIN HYDROLASE ACTIVATOR ENVC"/>
    <property type="match status" value="1"/>
</dbReference>
<protein>
    <submittedName>
        <fullName evidence="3">Peptidoglycan DD-metalloendopeptidase family protein</fullName>
    </submittedName>
</protein>
<dbReference type="RefSeq" id="WP_399655444.1">
    <property type="nucleotide sequence ID" value="NZ_JBITYG010000010.1"/>
</dbReference>
<keyword evidence="4" id="KW-1185">Reference proteome</keyword>
<dbReference type="InterPro" id="IPR011055">
    <property type="entry name" value="Dup_hybrid_motif"/>
</dbReference>
<dbReference type="Pfam" id="PF01551">
    <property type="entry name" value="Peptidase_M23"/>
    <property type="match status" value="1"/>
</dbReference>
<dbReference type="CDD" id="cd12797">
    <property type="entry name" value="M23_peptidase"/>
    <property type="match status" value="1"/>
</dbReference>
<accession>A0ABW8CGA5</accession>
<proteinExistence type="predicted"/>
<sequence length="428" mass="45062">MPGTASVRGSAVRSLAVLLCAGLLTALPVLPVLPVLPDPAHGSLGGQQARADDRLGDVSAEVDTMYRQAADATTAYDKARRVADQQRATAVRLRRSVTLGQRKMDGLHESIGLLARLQYRSGGLPAAAALMLSDSPEDLLDQMGRLRKSDEAVTALLSTVATTTAQLRRDRTAADRALGELDEQTVREAGLQKEITAKLGRARELLRRLEAARSARLASPQECAHAIPEEMPAPGTAIRVRAPWIAPVDHYTLSAGFDAPGDHWANRHTGQDFAVPEGTPVRAVGAGTVVRTTCGDGFGNQIVVRHGNGYFSQYAHLSLMQVKVGERVLTGRQIALSGSTGNSTGPHLHFEVRVTPELGSGVDPVPWLREHGVRLQPVAGPSTAPAVTQLPTAPAITLAPPAPALTSPSTSPVATVPPVSAVPTTPAR</sequence>
<organism evidence="3 4">
    <name type="scientific">Streptomyces fildesensis</name>
    <dbReference type="NCBI Taxonomy" id="375757"/>
    <lineage>
        <taxon>Bacteria</taxon>
        <taxon>Bacillati</taxon>
        <taxon>Actinomycetota</taxon>
        <taxon>Actinomycetes</taxon>
        <taxon>Kitasatosporales</taxon>
        <taxon>Streptomycetaceae</taxon>
        <taxon>Streptomyces</taxon>
    </lineage>
</organism>
<reference evidence="3 4" key="1">
    <citation type="submission" date="2024-10" db="EMBL/GenBank/DDBJ databases">
        <title>The Natural Products Discovery Center: Release of the First 8490 Sequenced Strains for Exploring Actinobacteria Biosynthetic Diversity.</title>
        <authorList>
            <person name="Kalkreuter E."/>
            <person name="Kautsar S.A."/>
            <person name="Yang D."/>
            <person name="Bader C.D."/>
            <person name="Teijaro C.N."/>
            <person name="Fluegel L."/>
            <person name="Davis C.M."/>
            <person name="Simpson J.R."/>
            <person name="Lauterbach L."/>
            <person name="Steele A.D."/>
            <person name="Gui C."/>
            <person name="Meng S."/>
            <person name="Li G."/>
            <person name="Viehrig K."/>
            <person name="Ye F."/>
            <person name="Su P."/>
            <person name="Kiefer A.F."/>
            <person name="Nichols A."/>
            <person name="Cepeda A.J."/>
            <person name="Yan W."/>
            <person name="Fan B."/>
            <person name="Jiang Y."/>
            <person name="Adhikari A."/>
            <person name="Zheng C.-J."/>
            <person name="Schuster L."/>
            <person name="Cowan T.M."/>
            <person name="Smanski M.J."/>
            <person name="Chevrette M.G."/>
            <person name="De Carvalho L.P.S."/>
            <person name="Shen B."/>
        </authorList>
    </citation>
    <scope>NUCLEOTIDE SEQUENCE [LARGE SCALE GENOMIC DNA]</scope>
    <source>
        <strain evidence="3 4">NPDC053399</strain>
    </source>
</reference>
<dbReference type="PANTHER" id="PTHR21666">
    <property type="entry name" value="PEPTIDASE-RELATED"/>
    <property type="match status" value="1"/>
</dbReference>